<sequence length="50" mass="5754">IWKASKLPKARLRDIWNECDPDGVGSLDREGFARGMWRIDEALRVAQLGR</sequence>
<dbReference type="InterPro" id="IPR000261">
    <property type="entry name" value="EH_dom"/>
</dbReference>
<dbReference type="InterPro" id="IPR011992">
    <property type="entry name" value="EF-hand-dom_pair"/>
</dbReference>
<evidence type="ECO:0000313" key="2">
    <source>
        <dbReference type="EMBL" id="KIJ27815.1"/>
    </source>
</evidence>
<evidence type="ECO:0000313" key="3">
    <source>
        <dbReference type="Proteomes" id="UP000054279"/>
    </source>
</evidence>
<dbReference type="EMBL" id="KN837322">
    <property type="protein sequence ID" value="KIJ27815.1"/>
    <property type="molecule type" value="Genomic_DNA"/>
</dbReference>
<protein>
    <recommendedName>
        <fullName evidence="1">EH domain-containing protein</fullName>
    </recommendedName>
</protein>
<reference evidence="2 3" key="1">
    <citation type="submission" date="2014-06" db="EMBL/GenBank/DDBJ databases">
        <title>Evolutionary Origins and Diversification of the Mycorrhizal Mutualists.</title>
        <authorList>
            <consortium name="DOE Joint Genome Institute"/>
            <consortium name="Mycorrhizal Genomics Consortium"/>
            <person name="Kohler A."/>
            <person name="Kuo A."/>
            <person name="Nagy L.G."/>
            <person name="Floudas D."/>
            <person name="Copeland A."/>
            <person name="Barry K.W."/>
            <person name="Cichocki N."/>
            <person name="Veneault-Fourrey C."/>
            <person name="LaButti K."/>
            <person name="Lindquist E.A."/>
            <person name="Lipzen A."/>
            <person name="Lundell T."/>
            <person name="Morin E."/>
            <person name="Murat C."/>
            <person name="Riley R."/>
            <person name="Ohm R."/>
            <person name="Sun H."/>
            <person name="Tunlid A."/>
            <person name="Henrissat B."/>
            <person name="Grigoriev I.V."/>
            <person name="Hibbett D.S."/>
            <person name="Martin F."/>
        </authorList>
    </citation>
    <scope>NUCLEOTIDE SEQUENCE [LARGE SCALE GENOMIC DNA]</scope>
    <source>
        <strain evidence="2 3">SS14</strain>
    </source>
</reference>
<dbReference type="SUPFAM" id="SSF47473">
    <property type="entry name" value="EF-hand"/>
    <property type="match status" value="1"/>
</dbReference>
<feature type="domain" description="EH" evidence="1">
    <location>
        <begin position="2"/>
        <end position="39"/>
    </location>
</feature>
<proteinExistence type="predicted"/>
<accession>A0A0C9URB8</accession>
<dbReference type="AlphaFoldDB" id="A0A0C9URB8"/>
<evidence type="ECO:0000259" key="1">
    <source>
        <dbReference type="Pfam" id="PF12763"/>
    </source>
</evidence>
<feature type="non-terminal residue" evidence="2">
    <location>
        <position position="50"/>
    </location>
</feature>
<dbReference type="Proteomes" id="UP000054279">
    <property type="component" value="Unassembled WGS sequence"/>
</dbReference>
<gene>
    <name evidence="2" type="ORF">M422DRAFT_108188</name>
</gene>
<name>A0A0C9URB8_SPHS4</name>
<organism evidence="2 3">
    <name type="scientific">Sphaerobolus stellatus (strain SS14)</name>
    <dbReference type="NCBI Taxonomy" id="990650"/>
    <lineage>
        <taxon>Eukaryota</taxon>
        <taxon>Fungi</taxon>
        <taxon>Dikarya</taxon>
        <taxon>Basidiomycota</taxon>
        <taxon>Agaricomycotina</taxon>
        <taxon>Agaricomycetes</taxon>
        <taxon>Phallomycetidae</taxon>
        <taxon>Geastrales</taxon>
        <taxon>Sphaerobolaceae</taxon>
        <taxon>Sphaerobolus</taxon>
    </lineage>
</organism>
<feature type="non-terminal residue" evidence="2">
    <location>
        <position position="1"/>
    </location>
</feature>
<dbReference type="OrthoDB" id="10045710at2759"/>
<keyword evidence="3" id="KW-1185">Reference proteome</keyword>
<dbReference type="HOGENOM" id="CLU_207399_0_0_1"/>
<dbReference type="Pfam" id="PF12763">
    <property type="entry name" value="EH"/>
    <property type="match status" value="1"/>
</dbReference>
<dbReference type="Gene3D" id="1.10.238.10">
    <property type="entry name" value="EF-hand"/>
    <property type="match status" value="1"/>
</dbReference>